<dbReference type="AlphaFoldDB" id="A0AAD4T8I8"/>
<gene>
    <name evidence="1" type="ORF">MKW98_013129</name>
</gene>
<proteinExistence type="predicted"/>
<dbReference type="EMBL" id="JAJJMB010004648">
    <property type="protein sequence ID" value="KAI3942477.1"/>
    <property type="molecule type" value="Genomic_DNA"/>
</dbReference>
<comment type="caution">
    <text evidence="1">The sequence shown here is derived from an EMBL/GenBank/DDBJ whole genome shotgun (WGS) entry which is preliminary data.</text>
</comment>
<protein>
    <submittedName>
        <fullName evidence="1">Uncharacterized protein</fullName>
    </submittedName>
</protein>
<reference evidence="1" key="1">
    <citation type="submission" date="2022-04" db="EMBL/GenBank/DDBJ databases">
        <title>A functionally conserved STORR gene fusion in Papaver species that diverged 16.8 million years ago.</title>
        <authorList>
            <person name="Catania T."/>
        </authorList>
    </citation>
    <scope>NUCLEOTIDE SEQUENCE</scope>
    <source>
        <strain evidence="1">S-188037</strain>
    </source>
</reference>
<name>A0AAD4T8I8_9MAGN</name>
<accession>A0AAD4T8I8</accession>
<sequence length="102" mass="12055">MELGWMYEFALWNHNQLLSMVFNLRFTVNFQLKIQNRRYVWNLNLVFSFCFNQQSVDLQIDDSSLKEEKMRKSPKAKGKANKFVDNLSVEKAIAVIKTCVCI</sequence>
<evidence type="ECO:0000313" key="2">
    <source>
        <dbReference type="Proteomes" id="UP001202328"/>
    </source>
</evidence>
<evidence type="ECO:0000313" key="1">
    <source>
        <dbReference type="EMBL" id="KAI3942477.1"/>
    </source>
</evidence>
<organism evidence="1 2">
    <name type="scientific">Papaver atlanticum</name>
    <dbReference type="NCBI Taxonomy" id="357466"/>
    <lineage>
        <taxon>Eukaryota</taxon>
        <taxon>Viridiplantae</taxon>
        <taxon>Streptophyta</taxon>
        <taxon>Embryophyta</taxon>
        <taxon>Tracheophyta</taxon>
        <taxon>Spermatophyta</taxon>
        <taxon>Magnoliopsida</taxon>
        <taxon>Ranunculales</taxon>
        <taxon>Papaveraceae</taxon>
        <taxon>Papaveroideae</taxon>
        <taxon>Papaver</taxon>
    </lineage>
</organism>
<dbReference type="Proteomes" id="UP001202328">
    <property type="component" value="Unassembled WGS sequence"/>
</dbReference>
<keyword evidence="2" id="KW-1185">Reference proteome</keyword>